<dbReference type="Pfam" id="PF13377">
    <property type="entry name" value="Peripla_BP_3"/>
    <property type="match status" value="1"/>
</dbReference>
<dbReference type="SMART" id="SM00354">
    <property type="entry name" value="HTH_LACI"/>
    <property type="match status" value="1"/>
</dbReference>
<dbReference type="InterPro" id="IPR046335">
    <property type="entry name" value="LacI/GalR-like_sensor"/>
</dbReference>
<evidence type="ECO:0000256" key="1">
    <source>
        <dbReference type="ARBA" id="ARBA00023015"/>
    </source>
</evidence>
<dbReference type="Proteomes" id="UP000276232">
    <property type="component" value="Unassembled WGS sequence"/>
</dbReference>
<dbReference type="InterPro" id="IPR000843">
    <property type="entry name" value="HTH_LacI"/>
</dbReference>
<dbReference type="AlphaFoldDB" id="A0A3N1HMI7"/>
<keyword evidence="6" id="KW-1185">Reference proteome</keyword>
<dbReference type="EMBL" id="RJKN01000003">
    <property type="protein sequence ID" value="ROP43714.1"/>
    <property type="molecule type" value="Genomic_DNA"/>
</dbReference>
<dbReference type="CDD" id="cd06267">
    <property type="entry name" value="PBP1_LacI_sugar_binding-like"/>
    <property type="match status" value="1"/>
</dbReference>
<dbReference type="GO" id="GO:0000976">
    <property type="term" value="F:transcription cis-regulatory region binding"/>
    <property type="evidence" value="ECO:0007669"/>
    <property type="project" value="TreeGrafter"/>
</dbReference>
<dbReference type="RefSeq" id="WP_241967066.1">
    <property type="nucleotide sequence ID" value="NZ_RJKN01000003.1"/>
</dbReference>
<dbReference type="Gene3D" id="1.10.260.40">
    <property type="entry name" value="lambda repressor-like DNA-binding domains"/>
    <property type="match status" value="1"/>
</dbReference>
<organism evidence="5 6">
    <name type="scientific">Pseudokineococcus lusitanus</name>
    <dbReference type="NCBI Taxonomy" id="763993"/>
    <lineage>
        <taxon>Bacteria</taxon>
        <taxon>Bacillati</taxon>
        <taxon>Actinomycetota</taxon>
        <taxon>Actinomycetes</taxon>
        <taxon>Kineosporiales</taxon>
        <taxon>Kineosporiaceae</taxon>
        <taxon>Pseudokineococcus</taxon>
    </lineage>
</organism>
<protein>
    <submittedName>
        <fullName evidence="5">LacI family transcriptional regulator</fullName>
    </submittedName>
</protein>
<dbReference type="PANTHER" id="PTHR30146">
    <property type="entry name" value="LACI-RELATED TRANSCRIPTIONAL REPRESSOR"/>
    <property type="match status" value="1"/>
</dbReference>
<gene>
    <name evidence="5" type="ORF">EDC03_1308</name>
</gene>
<evidence type="ECO:0000259" key="4">
    <source>
        <dbReference type="PROSITE" id="PS50932"/>
    </source>
</evidence>
<feature type="domain" description="HTH lacI-type" evidence="4">
    <location>
        <begin position="25"/>
        <end position="79"/>
    </location>
</feature>
<evidence type="ECO:0000313" key="5">
    <source>
        <dbReference type="EMBL" id="ROP43714.1"/>
    </source>
</evidence>
<sequence length="368" mass="38054">MVDRLDPHPDAEGGVAPVRGAAGVPTLESVAAAAGVSRATASRVLNGSPRVSEAARAGVLAAAEQLSYVPNGAARMLVTRRSDAVAFVVCEQEEVFFSDPFFATVLKGAHRVVVRSGRQVLFVVVADEGDRRRLERFAAGGHLDAAMFLSVHRGEHSPARLAELGMPVVVAGRPPAGVGAQPHVDTDNVGGGRLAAGHLLAVGRRRPVVLTGPPDMPSSADRVRGLREVLAAGGVHLPDAAAEPGHYSVEGGRTAMALLLDRFPDLDGVFAANDLMAVGALGVLRERGRRVPEDVAVVGYDDIPLASATSPPLTTVHQPLEELGRRMATALVRALDGPPGGDPAGTAEVVQAALGEPLQTRLVVRGSA</sequence>
<reference evidence="5 6" key="1">
    <citation type="journal article" date="2015" name="Stand. Genomic Sci.">
        <title>Genomic Encyclopedia of Bacterial and Archaeal Type Strains, Phase III: the genomes of soil and plant-associated and newly described type strains.</title>
        <authorList>
            <person name="Whitman W.B."/>
            <person name="Woyke T."/>
            <person name="Klenk H.P."/>
            <person name="Zhou Y."/>
            <person name="Lilburn T.G."/>
            <person name="Beck B.J."/>
            <person name="De Vos P."/>
            <person name="Vandamme P."/>
            <person name="Eisen J.A."/>
            <person name="Garrity G."/>
            <person name="Hugenholtz P."/>
            <person name="Kyrpides N.C."/>
        </authorList>
    </citation>
    <scope>NUCLEOTIDE SEQUENCE [LARGE SCALE GENOMIC DNA]</scope>
    <source>
        <strain evidence="5 6">CECT 7306</strain>
    </source>
</reference>
<keyword evidence="1" id="KW-0805">Transcription regulation</keyword>
<dbReference type="Gene3D" id="3.40.50.2300">
    <property type="match status" value="2"/>
</dbReference>
<dbReference type="InParanoid" id="A0A3N1HMI7"/>
<keyword evidence="3" id="KW-0804">Transcription</keyword>
<dbReference type="GO" id="GO:0003700">
    <property type="term" value="F:DNA-binding transcription factor activity"/>
    <property type="evidence" value="ECO:0007669"/>
    <property type="project" value="TreeGrafter"/>
</dbReference>
<evidence type="ECO:0000313" key="6">
    <source>
        <dbReference type="Proteomes" id="UP000276232"/>
    </source>
</evidence>
<keyword evidence="2" id="KW-0238">DNA-binding</keyword>
<dbReference type="CDD" id="cd01392">
    <property type="entry name" value="HTH_LacI"/>
    <property type="match status" value="1"/>
</dbReference>
<dbReference type="Pfam" id="PF00356">
    <property type="entry name" value="LacI"/>
    <property type="match status" value="1"/>
</dbReference>
<comment type="caution">
    <text evidence="5">The sequence shown here is derived from an EMBL/GenBank/DDBJ whole genome shotgun (WGS) entry which is preliminary data.</text>
</comment>
<name>A0A3N1HMI7_9ACTN</name>
<dbReference type="SUPFAM" id="SSF47413">
    <property type="entry name" value="lambda repressor-like DNA-binding domains"/>
    <property type="match status" value="1"/>
</dbReference>
<accession>A0A3N1HMI7</accession>
<dbReference type="SUPFAM" id="SSF53822">
    <property type="entry name" value="Periplasmic binding protein-like I"/>
    <property type="match status" value="1"/>
</dbReference>
<proteinExistence type="predicted"/>
<dbReference type="InterPro" id="IPR010982">
    <property type="entry name" value="Lambda_DNA-bd_dom_sf"/>
</dbReference>
<dbReference type="PROSITE" id="PS50932">
    <property type="entry name" value="HTH_LACI_2"/>
    <property type="match status" value="1"/>
</dbReference>
<evidence type="ECO:0000256" key="2">
    <source>
        <dbReference type="ARBA" id="ARBA00023125"/>
    </source>
</evidence>
<dbReference type="FunCoup" id="A0A3N1HMI7">
    <property type="interactions" value="19"/>
</dbReference>
<evidence type="ECO:0000256" key="3">
    <source>
        <dbReference type="ARBA" id="ARBA00023163"/>
    </source>
</evidence>
<dbReference type="InterPro" id="IPR028082">
    <property type="entry name" value="Peripla_BP_I"/>
</dbReference>
<dbReference type="PANTHER" id="PTHR30146:SF109">
    <property type="entry name" value="HTH-TYPE TRANSCRIPTIONAL REGULATOR GALS"/>
    <property type="match status" value="1"/>
</dbReference>